<dbReference type="HOGENOM" id="CLU_2133674_0_0_1"/>
<dbReference type="AlphaFoldDB" id="J3NUH9"/>
<accession>J3NUH9</accession>
<dbReference type="OrthoDB" id="10404275at2759"/>
<gene>
    <name evidence="3" type="primary">20345393</name>
    <name evidence="2" type="ORF">GGTG_04935</name>
</gene>
<evidence type="ECO:0000313" key="2">
    <source>
        <dbReference type="EMBL" id="EJT79852.1"/>
    </source>
</evidence>
<dbReference type="eggNOG" id="ENOG502R4AT">
    <property type="taxonomic scope" value="Eukaryota"/>
</dbReference>
<organism evidence="2">
    <name type="scientific">Gaeumannomyces tritici (strain R3-111a-1)</name>
    <name type="common">Wheat and barley take-all root rot fungus</name>
    <name type="synonym">Gaeumannomyces graminis var. tritici</name>
    <dbReference type="NCBI Taxonomy" id="644352"/>
    <lineage>
        <taxon>Eukaryota</taxon>
        <taxon>Fungi</taxon>
        <taxon>Dikarya</taxon>
        <taxon>Ascomycota</taxon>
        <taxon>Pezizomycotina</taxon>
        <taxon>Sordariomycetes</taxon>
        <taxon>Sordariomycetidae</taxon>
        <taxon>Magnaporthales</taxon>
        <taxon>Magnaporthaceae</taxon>
        <taxon>Gaeumannomyces</taxon>
    </lineage>
</organism>
<feature type="region of interest" description="Disordered" evidence="1">
    <location>
        <begin position="42"/>
        <end position="78"/>
    </location>
</feature>
<evidence type="ECO:0000313" key="4">
    <source>
        <dbReference type="Proteomes" id="UP000006039"/>
    </source>
</evidence>
<dbReference type="VEuPathDB" id="FungiDB:GGTG_04935"/>
<dbReference type="RefSeq" id="XP_009220997.1">
    <property type="nucleotide sequence ID" value="XM_009222733.1"/>
</dbReference>
<sequence length="113" mass="12553">MCHEHYEQFWCGKKCKDPSTVEIIDCGKPSCDYKDPNKGTLDYTEARGPSRGICPEHGHRDPTDAREQATRGDDAREHPGYAMTKEFVGCGNGFGVLESTRHNNPGPITCSHN</sequence>
<keyword evidence="4" id="KW-1185">Reference proteome</keyword>
<dbReference type="Proteomes" id="UP000006039">
    <property type="component" value="Unassembled WGS sequence"/>
</dbReference>
<proteinExistence type="predicted"/>
<evidence type="ECO:0000313" key="3">
    <source>
        <dbReference type="EnsemblFungi" id="EJT79852"/>
    </source>
</evidence>
<feature type="compositionally biased region" description="Basic and acidic residues" evidence="1">
    <location>
        <begin position="54"/>
        <end position="78"/>
    </location>
</feature>
<reference evidence="2" key="2">
    <citation type="submission" date="2010-07" db="EMBL/GenBank/DDBJ databases">
        <authorList>
            <consortium name="The Broad Institute Genome Sequencing Platform"/>
            <consortium name="Broad Institute Genome Sequencing Center for Infectious Disease"/>
            <person name="Ma L.-J."/>
            <person name="Dead R."/>
            <person name="Young S."/>
            <person name="Zeng Q."/>
            <person name="Koehrsen M."/>
            <person name="Alvarado L."/>
            <person name="Berlin A."/>
            <person name="Chapman S.B."/>
            <person name="Chen Z."/>
            <person name="Freedman E."/>
            <person name="Gellesch M."/>
            <person name="Goldberg J."/>
            <person name="Griggs A."/>
            <person name="Gujja S."/>
            <person name="Heilman E.R."/>
            <person name="Heiman D."/>
            <person name="Hepburn T."/>
            <person name="Howarth C."/>
            <person name="Jen D."/>
            <person name="Larson L."/>
            <person name="Mehta T."/>
            <person name="Neiman D."/>
            <person name="Pearson M."/>
            <person name="Roberts A."/>
            <person name="Saif S."/>
            <person name="Shea T."/>
            <person name="Shenoy N."/>
            <person name="Sisk P."/>
            <person name="Stolte C."/>
            <person name="Sykes S."/>
            <person name="Walk T."/>
            <person name="White J."/>
            <person name="Yandava C."/>
            <person name="Haas B."/>
            <person name="Nusbaum C."/>
            <person name="Birren B."/>
        </authorList>
    </citation>
    <scope>NUCLEOTIDE SEQUENCE</scope>
    <source>
        <strain evidence="2">R3-111a-1</strain>
    </source>
</reference>
<dbReference type="EnsemblFungi" id="EJT79852">
    <property type="protein sequence ID" value="EJT79852"/>
    <property type="gene ID" value="GGTG_04935"/>
</dbReference>
<reference evidence="2" key="3">
    <citation type="submission" date="2010-09" db="EMBL/GenBank/DDBJ databases">
        <title>Annotation of Gaeumannomyces graminis var. tritici R3-111a-1.</title>
        <authorList>
            <consortium name="The Broad Institute Genome Sequencing Platform"/>
            <person name="Ma L.-J."/>
            <person name="Dead R."/>
            <person name="Young S.K."/>
            <person name="Zeng Q."/>
            <person name="Gargeya S."/>
            <person name="Fitzgerald M."/>
            <person name="Haas B."/>
            <person name="Abouelleil A."/>
            <person name="Alvarado L."/>
            <person name="Arachchi H.M."/>
            <person name="Berlin A."/>
            <person name="Brown A."/>
            <person name="Chapman S.B."/>
            <person name="Chen Z."/>
            <person name="Dunbar C."/>
            <person name="Freedman E."/>
            <person name="Gearin G."/>
            <person name="Gellesch M."/>
            <person name="Goldberg J."/>
            <person name="Griggs A."/>
            <person name="Gujja S."/>
            <person name="Heiman D."/>
            <person name="Howarth C."/>
            <person name="Larson L."/>
            <person name="Lui A."/>
            <person name="MacDonald P.J.P."/>
            <person name="Mehta T."/>
            <person name="Montmayeur A."/>
            <person name="Murphy C."/>
            <person name="Neiman D."/>
            <person name="Pearson M."/>
            <person name="Priest M."/>
            <person name="Roberts A."/>
            <person name="Saif S."/>
            <person name="Shea T."/>
            <person name="Shenoy N."/>
            <person name="Sisk P."/>
            <person name="Stolte C."/>
            <person name="Sykes S."/>
            <person name="Yandava C."/>
            <person name="Wortman J."/>
            <person name="Nusbaum C."/>
            <person name="Birren B."/>
        </authorList>
    </citation>
    <scope>NUCLEOTIDE SEQUENCE</scope>
    <source>
        <strain evidence="2">R3-111a-1</strain>
    </source>
</reference>
<dbReference type="EMBL" id="GL385396">
    <property type="protein sequence ID" value="EJT79852.1"/>
    <property type="molecule type" value="Genomic_DNA"/>
</dbReference>
<name>J3NUH9_GAET3</name>
<dbReference type="GeneID" id="20345393"/>
<reference evidence="4" key="1">
    <citation type="submission" date="2010-07" db="EMBL/GenBank/DDBJ databases">
        <title>The genome sequence of Gaeumannomyces graminis var. tritici strain R3-111a-1.</title>
        <authorList>
            <consortium name="The Broad Institute Genome Sequencing Platform"/>
            <person name="Ma L.-J."/>
            <person name="Dead R."/>
            <person name="Young S."/>
            <person name="Zeng Q."/>
            <person name="Koehrsen M."/>
            <person name="Alvarado L."/>
            <person name="Berlin A."/>
            <person name="Chapman S.B."/>
            <person name="Chen Z."/>
            <person name="Freedman E."/>
            <person name="Gellesch M."/>
            <person name="Goldberg J."/>
            <person name="Griggs A."/>
            <person name="Gujja S."/>
            <person name="Heilman E.R."/>
            <person name="Heiman D."/>
            <person name="Hepburn T."/>
            <person name="Howarth C."/>
            <person name="Jen D."/>
            <person name="Larson L."/>
            <person name="Mehta T."/>
            <person name="Neiman D."/>
            <person name="Pearson M."/>
            <person name="Roberts A."/>
            <person name="Saif S."/>
            <person name="Shea T."/>
            <person name="Shenoy N."/>
            <person name="Sisk P."/>
            <person name="Stolte C."/>
            <person name="Sykes S."/>
            <person name="Walk T."/>
            <person name="White J."/>
            <person name="Yandava C."/>
            <person name="Haas B."/>
            <person name="Nusbaum C."/>
            <person name="Birren B."/>
        </authorList>
    </citation>
    <scope>NUCLEOTIDE SEQUENCE [LARGE SCALE GENOMIC DNA]</scope>
    <source>
        <strain evidence="4">R3-111a-1</strain>
    </source>
</reference>
<reference evidence="3" key="4">
    <citation type="journal article" date="2015" name="G3 (Bethesda)">
        <title>Genome sequences of three phytopathogenic species of the Magnaporthaceae family of fungi.</title>
        <authorList>
            <person name="Okagaki L.H."/>
            <person name="Nunes C.C."/>
            <person name="Sailsbery J."/>
            <person name="Clay B."/>
            <person name="Brown D."/>
            <person name="John T."/>
            <person name="Oh Y."/>
            <person name="Young N."/>
            <person name="Fitzgerald M."/>
            <person name="Haas B.J."/>
            <person name="Zeng Q."/>
            <person name="Young S."/>
            <person name="Adiconis X."/>
            <person name="Fan L."/>
            <person name="Levin J.Z."/>
            <person name="Mitchell T.K."/>
            <person name="Okubara P.A."/>
            <person name="Farman M.L."/>
            <person name="Kohn L.M."/>
            <person name="Birren B."/>
            <person name="Ma L.-J."/>
            <person name="Dean R.A."/>
        </authorList>
    </citation>
    <scope>NUCLEOTIDE SEQUENCE</scope>
    <source>
        <strain evidence="3">R3-111a-1</strain>
    </source>
</reference>
<protein>
    <submittedName>
        <fullName evidence="2 3">Uncharacterized protein</fullName>
    </submittedName>
</protein>
<evidence type="ECO:0000256" key="1">
    <source>
        <dbReference type="SAM" id="MobiDB-lite"/>
    </source>
</evidence>
<reference evidence="3" key="5">
    <citation type="submission" date="2018-04" db="UniProtKB">
        <authorList>
            <consortium name="EnsemblFungi"/>
        </authorList>
    </citation>
    <scope>IDENTIFICATION</scope>
    <source>
        <strain evidence="3">R3-111a-1</strain>
    </source>
</reference>